<dbReference type="PANTHER" id="PTHR43065:SF50">
    <property type="entry name" value="HISTIDINE KINASE"/>
    <property type="match status" value="1"/>
</dbReference>
<organism evidence="12 13">
    <name type="scientific">Funiculus sociatus GB2-A5</name>
    <dbReference type="NCBI Taxonomy" id="2933946"/>
    <lineage>
        <taxon>Bacteria</taxon>
        <taxon>Bacillati</taxon>
        <taxon>Cyanobacteriota</taxon>
        <taxon>Cyanophyceae</taxon>
        <taxon>Coleofasciculales</taxon>
        <taxon>Coleofasciculaceae</taxon>
        <taxon>Funiculus</taxon>
    </lineage>
</organism>
<evidence type="ECO:0000256" key="4">
    <source>
        <dbReference type="ARBA" id="ARBA00022553"/>
    </source>
</evidence>
<keyword evidence="7" id="KW-0902">Two-component regulatory system</keyword>
<evidence type="ECO:0000256" key="6">
    <source>
        <dbReference type="ARBA" id="ARBA00022777"/>
    </source>
</evidence>
<evidence type="ECO:0000259" key="10">
    <source>
        <dbReference type="PROSITE" id="PS50109"/>
    </source>
</evidence>
<name>A0ABV0JUU0_9CYAN</name>
<dbReference type="Gene3D" id="3.30.565.10">
    <property type="entry name" value="Histidine kinase-like ATPase, C-terminal domain"/>
    <property type="match status" value="1"/>
</dbReference>
<keyword evidence="13" id="KW-1185">Reference proteome</keyword>
<keyword evidence="4" id="KW-0597">Phosphoprotein</keyword>
<dbReference type="SMART" id="SM00304">
    <property type="entry name" value="HAMP"/>
    <property type="match status" value="1"/>
</dbReference>
<dbReference type="EC" id="2.7.13.3" evidence="3"/>
<dbReference type="PANTHER" id="PTHR43065">
    <property type="entry name" value="SENSOR HISTIDINE KINASE"/>
    <property type="match status" value="1"/>
</dbReference>
<dbReference type="PROSITE" id="PS50109">
    <property type="entry name" value="HIS_KIN"/>
    <property type="match status" value="1"/>
</dbReference>
<dbReference type="InterPro" id="IPR003660">
    <property type="entry name" value="HAMP_dom"/>
</dbReference>
<evidence type="ECO:0000313" key="13">
    <source>
        <dbReference type="Proteomes" id="UP001442494"/>
    </source>
</evidence>
<accession>A0ABV0JUU0</accession>
<dbReference type="InterPro" id="IPR007892">
    <property type="entry name" value="CHASE4"/>
</dbReference>
<keyword evidence="9" id="KW-0472">Membrane</keyword>
<comment type="subcellular location">
    <subcellularLocation>
        <location evidence="2">Membrane</location>
    </subcellularLocation>
</comment>
<evidence type="ECO:0000256" key="5">
    <source>
        <dbReference type="ARBA" id="ARBA00022679"/>
    </source>
</evidence>
<evidence type="ECO:0000256" key="2">
    <source>
        <dbReference type="ARBA" id="ARBA00004370"/>
    </source>
</evidence>
<dbReference type="Pfam" id="PF02518">
    <property type="entry name" value="HATPase_c"/>
    <property type="match status" value="1"/>
</dbReference>
<dbReference type="Pfam" id="PF05228">
    <property type="entry name" value="CHASE4"/>
    <property type="match status" value="1"/>
</dbReference>
<keyword evidence="8" id="KW-0175">Coiled coil</keyword>
<dbReference type="Pfam" id="PF00672">
    <property type="entry name" value="HAMP"/>
    <property type="match status" value="1"/>
</dbReference>
<evidence type="ECO:0000256" key="3">
    <source>
        <dbReference type="ARBA" id="ARBA00012438"/>
    </source>
</evidence>
<feature type="domain" description="Histidine kinase" evidence="10">
    <location>
        <begin position="447"/>
        <end position="699"/>
    </location>
</feature>
<dbReference type="GO" id="GO:0005524">
    <property type="term" value="F:ATP binding"/>
    <property type="evidence" value="ECO:0007669"/>
    <property type="project" value="UniProtKB-KW"/>
</dbReference>
<dbReference type="InterPro" id="IPR036097">
    <property type="entry name" value="HisK_dim/P_sf"/>
</dbReference>
<dbReference type="CDD" id="cd00082">
    <property type="entry name" value="HisKA"/>
    <property type="match status" value="1"/>
</dbReference>
<feature type="domain" description="HAMP" evidence="11">
    <location>
        <begin position="306"/>
        <end position="359"/>
    </location>
</feature>
<dbReference type="PRINTS" id="PR00344">
    <property type="entry name" value="BCTRLSENSOR"/>
</dbReference>
<reference evidence="12 13" key="1">
    <citation type="submission" date="2022-04" db="EMBL/GenBank/DDBJ databases">
        <title>Positive selection, recombination, and allopatry shape intraspecific diversity of widespread and dominant cyanobacteria.</title>
        <authorList>
            <person name="Wei J."/>
            <person name="Shu W."/>
            <person name="Hu C."/>
        </authorList>
    </citation>
    <scope>NUCLEOTIDE SEQUENCE [LARGE SCALE GENOMIC DNA]</scope>
    <source>
        <strain evidence="12 13">GB2-A5</strain>
    </source>
</reference>
<feature type="coiled-coil region" evidence="8">
    <location>
        <begin position="340"/>
        <end position="438"/>
    </location>
</feature>
<dbReference type="InterPro" id="IPR004358">
    <property type="entry name" value="Sig_transdc_His_kin-like_C"/>
</dbReference>
<dbReference type="Gene3D" id="1.10.287.130">
    <property type="match status" value="1"/>
</dbReference>
<evidence type="ECO:0000259" key="11">
    <source>
        <dbReference type="PROSITE" id="PS50885"/>
    </source>
</evidence>
<keyword evidence="9" id="KW-1133">Transmembrane helix</keyword>
<keyword evidence="5" id="KW-0808">Transferase</keyword>
<dbReference type="PROSITE" id="PS50885">
    <property type="entry name" value="HAMP"/>
    <property type="match status" value="1"/>
</dbReference>
<dbReference type="InterPro" id="IPR003594">
    <property type="entry name" value="HATPase_dom"/>
</dbReference>
<gene>
    <name evidence="12" type="ORF">NDI37_22475</name>
</gene>
<evidence type="ECO:0000256" key="7">
    <source>
        <dbReference type="ARBA" id="ARBA00023012"/>
    </source>
</evidence>
<dbReference type="RefSeq" id="WP_190418610.1">
    <property type="nucleotide sequence ID" value="NZ_JAMPKK010000063.1"/>
</dbReference>
<dbReference type="SMART" id="SM00387">
    <property type="entry name" value="HATPase_c"/>
    <property type="match status" value="1"/>
</dbReference>
<keyword evidence="6" id="KW-0418">Kinase</keyword>
<dbReference type="Proteomes" id="UP001442494">
    <property type="component" value="Unassembled WGS sequence"/>
</dbReference>
<dbReference type="InterPro" id="IPR005467">
    <property type="entry name" value="His_kinase_dom"/>
</dbReference>
<dbReference type="Gene3D" id="6.10.340.10">
    <property type="match status" value="1"/>
</dbReference>
<dbReference type="SUPFAM" id="SSF158472">
    <property type="entry name" value="HAMP domain-like"/>
    <property type="match status" value="1"/>
</dbReference>
<sequence length="701" mass="78145">MLQRLQKLKPKLLIFTFGASLLPVMFLSAVAWRFVQQPLVDLEKTRLDDQVLAFRGYTAATEKGLQNLSSGYALWSDLFNAIRQKDRNWIKKEVSDQLLLSTDVDAVEVISSSGEVLGERGDALRIPTVVERVNALTTTGKFEAELIDTRSNQMLLLSVAPIYRSDATGKSPGTLILGQNLDEAWLRKFLNFSQPTTKLKIISLDGKPLVSSYVQANIDSWEATNLKSQVLPEIKKGEAVYRIEPGSGLNTVYAPITSGDKPIAIAKIQIVSKYFNQASINLSRAIAVGLALAIMLSVAIAHLLYKQIGKPIIQLAERSKTLAAGDLSSPIPGIHAGGELSQLANAYQEMAQALKTLIDNLEHRVAERTQELEQARQTLEDRVYKRTHELWKKNYQLQQTQDRLEHLNKQLTIKAEQLSQALSQLKRAQSQLIQTEKMSGLGQLVAGIAHEFNNPINFIYANLVYVNGYTEELLELINLYEKRYPDPEIKQHTEAIDLDFLTTDLPKVIGSMRSGADRVREIVQCLQNFSRLDQAGIKRVNIHEGIDNTLLILQHRLHSSGDSIEGDSLNIEVIKQYGNLPLVECYPAQLNQVFMNILINAIDELKNLKLKSNKQITINTQIGGKNLILITIKDNGSGIPLQIQPKVFDPFFTTKPVGKGVGLGLTVSYEIIEQHQGKIKIISEPGQGTEVVIELPQEIKQ</sequence>
<feature type="transmembrane region" description="Helical" evidence="9">
    <location>
        <begin position="12"/>
        <end position="35"/>
    </location>
</feature>
<evidence type="ECO:0000256" key="8">
    <source>
        <dbReference type="SAM" id="Coils"/>
    </source>
</evidence>
<evidence type="ECO:0000256" key="1">
    <source>
        <dbReference type="ARBA" id="ARBA00000085"/>
    </source>
</evidence>
<proteinExistence type="predicted"/>
<evidence type="ECO:0000256" key="9">
    <source>
        <dbReference type="SAM" id="Phobius"/>
    </source>
</evidence>
<keyword evidence="9" id="KW-0812">Transmembrane</keyword>
<evidence type="ECO:0000313" key="12">
    <source>
        <dbReference type="EMBL" id="MEP0867221.1"/>
    </source>
</evidence>
<dbReference type="SUPFAM" id="SSF55874">
    <property type="entry name" value="ATPase domain of HSP90 chaperone/DNA topoisomerase II/histidine kinase"/>
    <property type="match status" value="1"/>
</dbReference>
<keyword evidence="12" id="KW-0547">Nucleotide-binding</keyword>
<protein>
    <recommendedName>
        <fullName evidence="3">histidine kinase</fullName>
        <ecNumber evidence="3">2.7.13.3</ecNumber>
    </recommendedName>
</protein>
<keyword evidence="12" id="KW-0067">ATP-binding</keyword>
<dbReference type="InterPro" id="IPR003661">
    <property type="entry name" value="HisK_dim/P_dom"/>
</dbReference>
<dbReference type="EMBL" id="JAMPKK010000063">
    <property type="protein sequence ID" value="MEP0867221.1"/>
    <property type="molecule type" value="Genomic_DNA"/>
</dbReference>
<dbReference type="InterPro" id="IPR036890">
    <property type="entry name" value="HATPase_C_sf"/>
</dbReference>
<dbReference type="CDD" id="cd06225">
    <property type="entry name" value="HAMP"/>
    <property type="match status" value="1"/>
</dbReference>
<comment type="caution">
    <text evidence="12">The sequence shown here is derived from an EMBL/GenBank/DDBJ whole genome shotgun (WGS) entry which is preliminary data.</text>
</comment>
<dbReference type="SUPFAM" id="SSF47384">
    <property type="entry name" value="Homodimeric domain of signal transducing histidine kinase"/>
    <property type="match status" value="1"/>
</dbReference>
<comment type="catalytic activity">
    <reaction evidence="1">
        <text>ATP + protein L-histidine = ADP + protein N-phospho-L-histidine.</text>
        <dbReference type="EC" id="2.7.13.3"/>
    </reaction>
</comment>